<reference evidence="1 2" key="1">
    <citation type="submission" date="2024-10" db="EMBL/GenBank/DDBJ databases">
        <title>Updated reference genomes for cyclostephanoid diatoms.</title>
        <authorList>
            <person name="Roberts W.R."/>
            <person name="Alverson A.J."/>
        </authorList>
    </citation>
    <scope>NUCLEOTIDE SEQUENCE [LARGE SCALE GENOMIC DNA]</scope>
    <source>
        <strain evidence="1 2">AJA010-31</strain>
    </source>
</reference>
<dbReference type="AlphaFoldDB" id="A0ABD3QIK8"/>
<sequence>MPSAFAFIPYASRCAYPHRLTHTAFSIPVNANLDTSIQHGFDAVVPTLWTSYTVFDGSELTDTVVVSNSFWSTLSSKLPALLLAEVLASLAFVAIASVLIAQGKFLLDVTSNNSTPKKSLKGKEVSIDLSKLLICIVIDILGSANEAIPVVGEVVDVLYAPMAALLLRQLFQGSNVVFLLEFVEEILPFTDILPLATICWTVETFFGSGNLARALRIGEFASNKTIPFKKSPNESPIEDAIVLKTESDAKKRSDDSL</sequence>
<dbReference type="EMBL" id="JALLPJ020000177">
    <property type="protein sequence ID" value="KAL3799679.1"/>
    <property type="molecule type" value="Genomic_DNA"/>
</dbReference>
<accession>A0ABD3QIK8</accession>
<organism evidence="1 2">
    <name type="scientific">Cyclotella atomus</name>
    <dbReference type="NCBI Taxonomy" id="382360"/>
    <lineage>
        <taxon>Eukaryota</taxon>
        <taxon>Sar</taxon>
        <taxon>Stramenopiles</taxon>
        <taxon>Ochrophyta</taxon>
        <taxon>Bacillariophyta</taxon>
        <taxon>Coscinodiscophyceae</taxon>
        <taxon>Thalassiosirophycidae</taxon>
        <taxon>Stephanodiscales</taxon>
        <taxon>Stephanodiscaceae</taxon>
        <taxon>Cyclotella</taxon>
    </lineage>
</organism>
<keyword evidence="2" id="KW-1185">Reference proteome</keyword>
<name>A0ABD3QIK8_9STRA</name>
<gene>
    <name evidence="1" type="ORF">ACHAWO_002863</name>
</gene>
<dbReference type="Proteomes" id="UP001530400">
    <property type="component" value="Unassembled WGS sequence"/>
</dbReference>
<protein>
    <submittedName>
        <fullName evidence="1">Uncharacterized protein</fullName>
    </submittedName>
</protein>
<evidence type="ECO:0000313" key="1">
    <source>
        <dbReference type="EMBL" id="KAL3799679.1"/>
    </source>
</evidence>
<comment type="caution">
    <text evidence="1">The sequence shown here is derived from an EMBL/GenBank/DDBJ whole genome shotgun (WGS) entry which is preliminary data.</text>
</comment>
<proteinExistence type="predicted"/>
<evidence type="ECO:0000313" key="2">
    <source>
        <dbReference type="Proteomes" id="UP001530400"/>
    </source>
</evidence>